<dbReference type="Gene3D" id="1.10.150.310">
    <property type="entry name" value="Tex RuvX-like domain-like"/>
    <property type="match status" value="1"/>
</dbReference>
<reference evidence="2 3" key="1">
    <citation type="submission" date="2021-05" db="EMBL/GenBank/DDBJ databases">
        <title>Comparative genomic studies on the polysaccharide-degrading batcterial strains of the Flammeovirga genus.</title>
        <authorList>
            <person name="Zewei F."/>
            <person name="Zheng Z."/>
            <person name="Yu L."/>
            <person name="Ruyue G."/>
            <person name="Yanhong M."/>
            <person name="Yuanyuan C."/>
            <person name="Jingyan G."/>
            <person name="Wenjun H."/>
        </authorList>
    </citation>
    <scope>NUCLEOTIDE SEQUENCE [LARGE SCALE GENOMIC DNA]</scope>
    <source>
        <strain evidence="2 3">NBRC:100898</strain>
    </source>
</reference>
<dbReference type="PANTHER" id="PTHR21180:SF32">
    <property type="entry name" value="ENDONUCLEASE_EXONUCLEASE_PHOSPHATASE FAMILY DOMAIN-CONTAINING PROTEIN 1"/>
    <property type="match status" value="1"/>
</dbReference>
<gene>
    <name evidence="2" type="ORF">KMW28_17980</name>
</gene>
<dbReference type="Gene3D" id="1.10.150.320">
    <property type="entry name" value="Photosystem II 12 kDa extrinsic protein"/>
    <property type="match status" value="1"/>
</dbReference>
<accession>A0AAX1N2Q6</accession>
<keyword evidence="3" id="KW-1185">Reference proteome</keyword>
<keyword evidence="1" id="KW-0812">Transmembrane</keyword>
<dbReference type="EMBL" id="CP076132">
    <property type="protein sequence ID" value="QWG01532.1"/>
    <property type="molecule type" value="Genomic_DNA"/>
</dbReference>
<keyword evidence="1" id="KW-0472">Membrane</keyword>
<name>A0AAX1N2Q6_9BACT</name>
<dbReference type="AlphaFoldDB" id="A0AAX1N2Q6"/>
<dbReference type="SUPFAM" id="SSF47781">
    <property type="entry name" value="RuvA domain 2-like"/>
    <property type="match status" value="4"/>
</dbReference>
<dbReference type="InterPro" id="IPR051675">
    <property type="entry name" value="Endo/Exo/Phosphatase_dom_1"/>
</dbReference>
<dbReference type="GO" id="GO:0015628">
    <property type="term" value="P:protein secretion by the type II secretion system"/>
    <property type="evidence" value="ECO:0007669"/>
    <property type="project" value="TreeGrafter"/>
</dbReference>
<keyword evidence="1" id="KW-1133">Transmembrane helix</keyword>
<protein>
    <submittedName>
        <fullName evidence="2">Helix-hairpin-helix domain-containing protein</fullName>
    </submittedName>
</protein>
<evidence type="ECO:0000313" key="2">
    <source>
        <dbReference type="EMBL" id="QWG01532.1"/>
    </source>
</evidence>
<dbReference type="KEGG" id="fya:KMW28_17980"/>
<dbReference type="Pfam" id="PF12836">
    <property type="entry name" value="HHH_3"/>
    <property type="match status" value="3"/>
</dbReference>
<feature type="transmembrane region" description="Helical" evidence="1">
    <location>
        <begin position="21"/>
        <end position="39"/>
    </location>
</feature>
<dbReference type="PANTHER" id="PTHR21180">
    <property type="entry name" value="ENDONUCLEASE/EXONUCLEASE/PHOSPHATASE FAMILY DOMAIN-CONTAINING PROTEIN 1"/>
    <property type="match status" value="1"/>
</dbReference>
<evidence type="ECO:0000313" key="3">
    <source>
        <dbReference type="Proteomes" id="UP000678679"/>
    </source>
</evidence>
<dbReference type="GO" id="GO:0015627">
    <property type="term" value="C:type II protein secretion system complex"/>
    <property type="evidence" value="ECO:0007669"/>
    <property type="project" value="TreeGrafter"/>
</dbReference>
<dbReference type="InterPro" id="IPR010994">
    <property type="entry name" value="RuvA_2-like"/>
</dbReference>
<sequence length="367" mass="43061">MKTNFQSLFDWFGLNYRSIESIIYLIPTLILFLFADVIYQKIFPSPAVIVFEAPSNDLKESKEISFFDPNVFTVEEWKDVGLESHVAKSIVKYRLKGGKFNSVEDLKKIYLLTDDVYDQISPYVKIDPPKLEKRKWVKKEKYTRYSKEKKTTIAFNPKRFDPNKVTKQELLEMGFSNQISNSMVAYRTSGGSFKSKDDVLKLYGVDSVQFLEWKKYINLPEQEQLLVKEVPKVISKFNLNKATHNELTQLKGIGDYSANQIIKYRNRLGGSFYSLHQLEEVFGIDSLKVKILNEFCYIKSEDIKKININTSTYEQLATHPYLNYKQARWIVKYRKQHGDYADLSDVLRIKTLQKQDLLLMIPYLQYN</sequence>
<dbReference type="RefSeq" id="WP_169662993.1">
    <property type="nucleotide sequence ID" value="NZ_CP076132.1"/>
</dbReference>
<organism evidence="2 3">
    <name type="scientific">Flammeovirga yaeyamensis</name>
    <dbReference type="NCBI Taxonomy" id="367791"/>
    <lineage>
        <taxon>Bacteria</taxon>
        <taxon>Pseudomonadati</taxon>
        <taxon>Bacteroidota</taxon>
        <taxon>Cytophagia</taxon>
        <taxon>Cytophagales</taxon>
        <taxon>Flammeovirgaceae</taxon>
        <taxon>Flammeovirga</taxon>
    </lineage>
</organism>
<dbReference type="Gene3D" id="1.10.150.280">
    <property type="entry name" value="AF1531-like domain"/>
    <property type="match status" value="1"/>
</dbReference>
<evidence type="ECO:0000256" key="1">
    <source>
        <dbReference type="SAM" id="Phobius"/>
    </source>
</evidence>
<dbReference type="Proteomes" id="UP000678679">
    <property type="component" value="Chromosome 1"/>
</dbReference>
<proteinExistence type="predicted"/>